<feature type="compositionally biased region" description="Polar residues" evidence="6">
    <location>
        <begin position="435"/>
        <end position="453"/>
    </location>
</feature>
<feature type="region of interest" description="Disordered" evidence="6">
    <location>
        <begin position="174"/>
        <end position="315"/>
    </location>
</feature>
<dbReference type="GO" id="GO:0003677">
    <property type="term" value="F:DNA binding"/>
    <property type="evidence" value="ECO:0007669"/>
    <property type="project" value="UniProtKB-KW"/>
</dbReference>
<evidence type="ECO:0000256" key="6">
    <source>
        <dbReference type="SAM" id="MobiDB-lite"/>
    </source>
</evidence>
<protein>
    <recommendedName>
        <fullName evidence="7">BZIP domain-containing protein</fullName>
    </recommendedName>
</protein>
<evidence type="ECO:0000256" key="4">
    <source>
        <dbReference type="ARBA" id="ARBA00023163"/>
    </source>
</evidence>
<dbReference type="FunCoup" id="A0A6L2Q409">
    <property type="interactions" value="158"/>
</dbReference>
<evidence type="ECO:0000259" key="7">
    <source>
        <dbReference type="PROSITE" id="PS50217"/>
    </source>
</evidence>
<comment type="similarity">
    <text evidence="1">Belongs to the bZIP family. NFIL3 subfamily.</text>
</comment>
<dbReference type="InterPro" id="IPR046347">
    <property type="entry name" value="bZIP_sf"/>
</dbReference>
<comment type="caution">
    <text evidence="8">The sequence shown here is derived from an EMBL/GenBank/DDBJ whole genome shotgun (WGS) entry which is preliminary data.</text>
</comment>
<evidence type="ECO:0000256" key="1">
    <source>
        <dbReference type="ARBA" id="ARBA00006079"/>
    </source>
</evidence>
<name>A0A6L2Q409_COPFO</name>
<evidence type="ECO:0000313" key="8">
    <source>
        <dbReference type="EMBL" id="GFG39651.1"/>
    </source>
</evidence>
<evidence type="ECO:0000256" key="2">
    <source>
        <dbReference type="ARBA" id="ARBA00023015"/>
    </source>
</evidence>
<proteinExistence type="inferred from homology"/>
<dbReference type="AlphaFoldDB" id="A0A6L2Q409"/>
<dbReference type="EMBL" id="BLKM01000930">
    <property type="protein sequence ID" value="GFG39651.1"/>
    <property type="molecule type" value="Genomic_DNA"/>
</dbReference>
<feature type="compositionally biased region" description="Low complexity" evidence="6">
    <location>
        <begin position="20"/>
        <end position="33"/>
    </location>
</feature>
<evidence type="ECO:0000256" key="5">
    <source>
        <dbReference type="ARBA" id="ARBA00023242"/>
    </source>
</evidence>
<dbReference type="PROSITE" id="PS00036">
    <property type="entry name" value="BZIP_BASIC"/>
    <property type="match status" value="1"/>
</dbReference>
<feature type="compositionally biased region" description="Polar residues" evidence="6">
    <location>
        <begin position="272"/>
        <end position="283"/>
    </location>
</feature>
<dbReference type="GO" id="GO:0005634">
    <property type="term" value="C:nucleus"/>
    <property type="evidence" value="ECO:0007669"/>
    <property type="project" value="UniProtKB-ARBA"/>
</dbReference>
<feature type="region of interest" description="Disordered" evidence="6">
    <location>
        <begin position="1"/>
        <end position="57"/>
    </location>
</feature>
<keyword evidence="3" id="KW-0238">DNA-binding</keyword>
<dbReference type="InterPro" id="IPR047106">
    <property type="entry name" value="NFIL3-like_bZIP"/>
</dbReference>
<feature type="region of interest" description="Disordered" evidence="6">
    <location>
        <begin position="430"/>
        <end position="453"/>
    </location>
</feature>
<accession>A0A6L2Q409</accession>
<dbReference type="InParanoid" id="A0A6L2Q409"/>
<dbReference type="PROSITE" id="PS50217">
    <property type="entry name" value="BZIP"/>
    <property type="match status" value="1"/>
</dbReference>
<dbReference type="Gene3D" id="1.20.5.170">
    <property type="match status" value="1"/>
</dbReference>
<dbReference type="SMART" id="SM00338">
    <property type="entry name" value="BRLZ"/>
    <property type="match status" value="1"/>
</dbReference>
<reference evidence="9" key="1">
    <citation type="submission" date="2020-01" db="EMBL/GenBank/DDBJ databases">
        <title>Draft genome sequence of the Termite Coptotermes fromosanus.</title>
        <authorList>
            <person name="Itakura S."/>
            <person name="Yosikawa Y."/>
            <person name="Umezawa K."/>
        </authorList>
    </citation>
    <scope>NUCLEOTIDE SEQUENCE [LARGE SCALE GENOMIC DNA]</scope>
</reference>
<keyword evidence="2" id="KW-0805">Transcription regulation</keyword>
<sequence>MVAEFVARQSGSPINGETPSVNSSMPGSNSNGGQDAPLHTGMSRAGSPDPDGYPAAYDLAGHLKRKELFSQRKQREFIPDNKKDESYWDRRRRNNEAAKRSREKRRYNDMILETRVVELSKENHVLKAQLAAIKDKYGISGESVVSVEQVMATLPTTEQVLSITKRPKLTAGPGAAPQIMYHPSPSPVPTSVIHQPISTGGIGSPPPPQTIHHFQPQQHPLHEASSYPEPEAYTYNYPPPSLHPPPFEGSSSNNVLNLSRSRAGRSRAQSPFELSSGSGSGDENSVPGPVALSTATTSSTAAATTNNSLPHKLRHKTHLGDKDAATALLSLQNIKQEPGVGHGVGARSSPPWDGEGSSDERDSGISLGVEWGGHPVMPCGTLQLPHVPLAVSVPSPAGSEPLECTADDSQFKSELARLASEVENLKSIIARKKNASSSQIPSPRATPTPSSMV</sequence>
<feature type="region of interest" description="Disordered" evidence="6">
    <location>
        <begin position="336"/>
        <end position="363"/>
    </location>
</feature>
<organism evidence="8 9">
    <name type="scientific">Coptotermes formosanus</name>
    <name type="common">Formosan subterranean termite</name>
    <dbReference type="NCBI Taxonomy" id="36987"/>
    <lineage>
        <taxon>Eukaryota</taxon>
        <taxon>Metazoa</taxon>
        <taxon>Ecdysozoa</taxon>
        <taxon>Arthropoda</taxon>
        <taxon>Hexapoda</taxon>
        <taxon>Insecta</taxon>
        <taxon>Pterygota</taxon>
        <taxon>Neoptera</taxon>
        <taxon>Polyneoptera</taxon>
        <taxon>Dictyoptera</taxon>
        <taxon>Blattodea</taxon>
        <taxon>Blattoidea</taxon>
        <taxon>Termitoidae</taxon>
        <taxon>Rhinotermitidae</taxon>
        <taxon>Coptotermes</taxon>
    </lineage>
</organism>
<feature type="compositionally biased region" description="Polar residues" evidence="6">
    <location>
        <begin position="9"/>
        <end position="19"/>
    </location>
</feature>
<feature type="compositionally biased region" description="Pro residues" evidence="6">
    <location>
        <begin position="237"/>
        <end position="247"/>
    </location>
</feature>
<feature type="domain" description="BZIP" evidence="7">
    <location>
        <begin position="84"/>
        <end position="136"/>
    </location>
</feature>
<dbReference type="Pfam" id="PF07716">
    <property type="entry name" value="bZIP_2"/>
    <property type="match status" value="1"/>
</dbReference>
<dbReference type="CDD" id="cd14694">
    <property type="entry name" value="bZIP_NFIL3"/>
    <property type="match status" value="1"/>
</dbReference>
<gene>
    <name evidence="8" type="ORF">Cfor_07207</name>
</gene>
<dbReference type="InterPro" id="IPR004827">
    <property type="entry name" value="bZIP"/>
</dbReference>
<keyword evidence="9" id="KW-1185">Reference proteome</keyword>
<dbReference type="PANTHER" id="PTHR15284">
    <property type="entry name" value="NUCLEAR FACTOR INTERLEUKIN-3-REGULATED PROTEIN"/>
    <property type="match status" value="1"/>
</dbReference>
<dbReference type="Proteomes" id="UP000502823">
    <property type="component" value="Unassembled WGS sequence"/>
</dbReference>
<dbReference type="SUPFAM" id="SSF57959">
    <property type="entry name" value="Leucine zipper domain"/>
    <property type="match status" value="1"/>
</dbReference>
<feature type="compositionally biased region" description="Low complexity" evidence="6">
    <location>
        <begin position="250"/>
        <end position="270"/>
    </location>
</feature>
<dbReference type="FunFam" id="1.20.5.170:FF:000025">
    <property type="entry name" value="nuclear factor interleukin-3-regulated protein-like"/>
    <property type="match status" value="1"/>
</dbReference>
<keyword evidence="5" id="KW-0539">Nucleus</keyword>
<evidence type="ECO:0000313" key="9">
    <source>
        <dbReference type="Proteomes" id="UP000502823"/>
    </source>
</evidence>
<dbReference type="GO" id="GO:0003700">
    <property type="term" value="F:DNA-binding transcription factor activity"/>
    <property type="evidence" value="ECO:0007669"/>
    <property type="project" value="InterPro"/>
</dbReference>
<dbReference type="InterPro" id="IPR047229">
    <property type="entry name" value="NFIL3-like"/>
</dbReference>
<evidence type="ECO:0000256" key="3">
    <source>
        <dbReference type="ARBA" id="ARBA00023125"/>
    </source>
</evidence>
<dbReference type="GO" id="GO:0007623">
    <property type="term" value="P:circadian rhythm"/>
    <property type="evidence" value="ECO:0007669"/>
    <property type="project" value="TreeGrafter"/>
</dbReference>
<feature type="compositionally biased region" description="Low complexity" evidence="6">
    <location>
        <begin position="293"/>
        <end position="308"/>
    </location>
</feature>
<keyword evidence="4" id="KW-0804">Transcription</keyword>
<dbReference type="PANTHER" id="PTHR15284:SF0">
    <property type="entry name" value="GH23983P"/>
    <property type="match status" value="1"/>
</dbReference>
<dbReference type="OrthoDB" id="6151507at2759"/>